<sequence length="71" mass="8571">MKSIDNLQDLTKKIFEVTVKIQTLYPELYFLLNETPLFMSQNEKYITPKDLKQYLTSIRMQLFTFEKEMAK</sequence>
<dbReference type="Proteomes" id="UP000199203">
    <property type="component" value="Unassembled WGS sequence"/>
</dbReference>
<evidence type="ECO:0000313" key="2">
    <source>
        <dbReference type="Proteomes" id="UP000199203"/>
    </source>
</evidence>
<evidence type="ECO:0000313" key="1">
    <source>
        <dbReference type="EMBL" id="SDG46359.1"/>
    </source>
</evidence>
<dbReference type="RefSeq" id="WP_089874633.1">
    <property type="nucleotide sequence ID" value="NZ_FNBH01000004.1"/>
</dbReference>
<keyword evidence="2" id="KW-1185">Reference proteome</keyword>
<name>A0A1G7UH07_9FLAO</name>
<dbReference type="OrthoDB" id="1446616at2"/>
<dbReference type="STRING" id="454006.SAMN05421825_3425"/>
<dbReference type="AlphaFoldDB" id="A0A1G7UH07"/>
<proteinExistence type="predicted"/>
<organism evidence="1 2">
    <name type="scientific">Epilithonimonas hungarica</name>
    <dbReference type="NCBI Taxonomy" id="454006"/>
    <lineage>
        <taxon>Bacteria</taxon>
        <taxon>Pseudomonadati</taxon>
        <taxon>Bacteroidota</taxon>
        <taxon>Flavobacteriia</taxon>
        <taxon>Flavobacteriales</taxon>
        <taxon>Weeksellaceae</taxon>
        <taxon>Chryseobacterium group</taxon>
        <taxon>Epilithonimonas</taxon>
    </lineage>
</organism>
<reference evidence="2" key="1">
    <citation type="submission" date="2016-10" db="EMBL/GenBank/DDBJ databases">
        <authorList>
            <person name="Varghese N."/>
            <person name="Submissions S."/>
        </authorList>
    </citation>
    <scope>NUCLEOTIDE SEQUENCE [LARGE SCALE GENOMIC DNA]</scope>
    <source>
        <strain evidence="2">DSM 19684</strain>
    </source>
</reference>
<gene>
    <name evidence="1" type="ORF">SAMN05421825_3425</name>
</gene>
<protein>
    <submittedName>
        <fullName evidence="1">Uncharacterized protein</fullName>
    </submittedName>
</protein>
<dbReference type="EMBL" id="FNBH01000004">
    <property type="protein sequence ID" value="SDG46359.1"/>
    <property type="molecule type" value="Genomic_DNA"/>
</dbReference>
<accession>A0A1G7UH07</accession>